<reference evidence="2" key="2">
    <citation type="submission" date="2014-03" db="EMBL/GenBank/DDBJ databases">
        <title>Candidatus Competibacter-lineage genomes retrieved from metagenomes reveal functional metabolic diversity.</title>
        <authorList>
            <person name="McIlroy S.J."/>
            <person name="Albertsen M."/>
            <person name="Andresen E.K."/>
            <person name="Saunders A.M."/>
            <person name="Kristiansen R."/>
            <person name="Stokholm-Bjerregaard M."/>
            <person name="Nielsen K.L."/>
            <person name="Nielsen P.H."/>
        </authorList>
    </citation>
    <scope>NUCLEOTIDE SEQUENCE</scope>
    <source>
        <strain evidence="2">Run_A_D11</strain>
    </source>
</reference>
<dbReference type="RefSeq" id="WP_048677183.1">
    <property type="nucleotide sequence ID" value="NZ_CBTJ020000119.1"/>
</dbReference>
<keyword evidence="3" id="KW-1185">Reference proteome</keyword>
<evidence type="ECO:0000256" key="1">
    <source>
        <dbReference type="SAM" id="MobiDB-lite"/>
    </source>
</evidence>
<accession>W6MDA5</accession>
<feature type="region of interest" description="Disordered" evidence="1">
    <location>
        <begin position="1"/>
        <end position="33"/>
    </location>
</feature>
<evidence type="ECO:0000313" key="3">
    <source>
        <dbReference type="Proteomes" id="UP000035760"/>
    </source>
</evidence>
<dbReference type="Proteomes" id="UP000035760">
    <property type="component" value="Unassembled WGS sequence"/>
</dbReference>
<protein>
    <submittedName>
        <fullName evidence="2">Uncharacterized protein</fullName>
    </submittedName>
</protein>
<dbReference type="EMBL" id="CBTJ020000119">
    <property type="protein sequence ID" value="CDI04770.1"/>
    <property type="molecule type" value="Genomic_DNA"/>
</dbReference>
<feature type="compositionally biased region" description="Polar residues" evidence="1">
    <location>
        <begin position="16"/>
        <end position="27"/>
    </location>
</feature>
<sequence>MAPDAPETVTREQKEAFQSAQRPSRASRNNKEKVRVLWPEIRQKLEAGWSVEEVRQELHRVVGLRGSLRTLYRYIKELSLAPEAGPAAGNDLRLEAPPAPCAPAQKGWPKHPGEAQPPAPRKSITDLLNEPL</sequence>
<proteinExistence type="predicted"/>
<name>W6MDA5_9GAMM</name>
<evidence type="ECO:0000313" key="2">
    <source>
        <dbReference type="EMBL" id="CDI04770.1"/>
    </source>
</evidence>
<organism evidence="2 3">
    <name type="scientific">Candidatus Competibacter denitrificans Run_A_D11</name>
    <dbReference type="NCBI Taxonomy" id="1400863"/>
    <lineage>
        <taxon>Bacteria</taxon>
        <taxon>Pseudomonadati</taxon>
        <taxon>Pseudomonadota</taxon>
        <taxon>Gammaproteobacteria</taxon>
        <taxon>Candidatus Competibacteraceae</taxon>
        <taxon>Candidatus Competibacter</taxon>
    </lineage>
</organism>
<feature type="region of interest" description="Disordered" evidence="1">
    <location>
        <begin position="85"/>
        <end position="132"/>
    </location>
</feature>
<reference evidence="2" key="1">
    <citation type="submission" date="2013-07" db="EMBL/GenBank/DDBJ databases">
        <authorList>
            <person name="McIlroy S."/>
        </authorList>
    </citation>
    <scope>NUCLEOTIDE SEQUENCE [LARGE SCALE GENOMIC DNA]</scope>
    <source>
        <strain evidence="2">Run_A_D11</strain>
    </source>
</reference>
<dbReference type="AlphaFoldDB" id="W6MDA5"/>
<comment type="caution">
    <text evidence="2">The sequence shown here is derived from an EMBL/GenBank/DDBJ whole genome shotgun (WGS) entry which is preliminary data.</text>
</comment>
<gene>
    <name evidence="2" type="ORF">BN873_p70008</name>
</gene>